<dbReference type="EMBL" id="CADCXV010000125">
    <property type="protein sequence ID" value="CAB0028350.1"/>
    <property type="molecule type" value="Genomic_DNA"/>
</dbReference>
<gene>
    <name evidence="1" type="ORF">TBRA_LOCUS537</name>
</gene>
<organism evidence="1 2">
    <name type="scientific">Trichogramma brassicae</name>
    <dbReference type="NCBI Taxonomy" id="86971"/>
    <lineage>
        <taxon>Eukaryota</taxon>
        <taxon>Metazoa</taxon>
        <taxon>Ecdysozoa</taxon>
        <taxon>Arthropoda</taxon>
        <taxon>Hexapoda</taxon>
        <taxon>Insecta</taxon>
        <taxon>Pterygota</taxon>
        <taxon>Neoptera</taxon>
        <taxon>Endopterygota</taxon>
        <taxon>Hymenoptera</taxon>
        <taxon>Apocrita</taxon>
        <taxon>Proctotrupomorpha</taxon>
        <taxon>Chalcidoidea</taxon>
        <taxon>Trichogrammatidae</taxon>
        <taxon>Trichogramma</taxon>
    </lineage>
</organism>
<name>A0A6H5HXC9_9HYME</name>
<protein>
    <submittedName>
        <fullName evidence="1">Uncharacterized protein</fullName>
    </submittedName>
</protein>
<dbReference type="AlphaFoldDB" id="A0A6H5HXC9"/>
<sequence length="144" mass="16143">MSGLLLRLTVRNFCRRSNVCPSRHSHPETTQAYHVRSTALASSRALSINTSAIAQLSGPERETGLARVHKIIILIKNAEILSARHSTQRSALRALLLSSSRAEDYYCYILSFSEFAASAWTSCVTARRHNNNIYVYIHFVFVCA</sequence>
<evidence type="ECO:0000313" key="2">
    <source>
        <dbReference type="Proteomes" id="UP000479190"/>
    </source>
</evidence>
<dbReference type="Proteomes" id="UP000479190">
    <property type="component" value="Unassembled WGS sequence"/>
</dbReference>
<reference evidence="1 2" key="1">
    <citation type="submission" date="2020-02" db="EMBL/GenBank/DDBJ databases">
        <authorList>
            <person name="Ferguson B K."/>
        </authorList>
    </citation>
    <scope>NUCLEOTIDE SEQUENCE [LARGE SCALE GENOMIC DNA]</scope>
</reference>
<evidence type="ECO:0000313" key="1">
    <source>
        <dbReference type="EMBL" id="CAB0028350.1"/>
    </source>
</evidence>
<proteinExistence type="predicted"/>
<keyword evidence="2" id="KW-1185">Reference proteome</keyword>
<accession>A0A6H5HXC9</accession>